<dbReference type="EMBL" id="AWWV01015603">
    <property type="protein sequence ID" value="OMO52075.1"/>
    <property type="molecule type" value="Genomic_DNA"/>
</dbReference>
<comment type="caution">
    <text evidence="1">The sequence shown here is derived from an EMBL/GenBank/DDBJ whole genome shotgun (WGS) entry which is preliminary data.</text>
</comment>
<reference evidence="1 2" key="1">
    <citation type="submission" date="2013-09" db="EMBL/GenBank/DDBJ databases">
        <title>Corchorus capsularis genome sequencing.</title>
        <authorList>
            <person name="Alam M."/>
            <person name="Haque M.S."/>
            <person name="Islam M.S."/>
            <person name="Emdad E.M."/>
            <person name="Islam M.M."/>
            <person name="Ahmed B."/>
            <person name="Halim A."/>
            <person name="Hossen Q.M.M."/>
            <person name="Hossain M.Z."/>
            <person name="Ahmed R."/>
            <person name="Khan M.M."/>
            <person name="Islam R."/>
            <person name="Rashid M.M."/>
            <person name="Khan S.A."/>
            <person name="Rahman M.S."/>
            <person name="Alam M."/>
        </authorList>
    </citation>
    <scope>NUCLEOTIDE SEQUENCE [LARGE SCALE GENOMIC DNA]</scope>
    <source>
        <strain evidence="2">cv. CVL-1</strain>
        <tissue evidence="1">Whole seedling</tissue>
    </source>
</reference>
<accession>A0A1R3G1Y0</accession>
<proteinExistence type="predicted"/>
<dbReference type="Proteomes" id="UP000188268">
    <property type="component" value="Unassembled WGS sequence"/>
</dbReference>
<protein>
    <submittedName>
        <fullName evidence="1">Uncharacterized protein</fullName>
    </submittedName>
</protein>
<keyword evidence="2" id="KW-1185">Reference proteome</keyword>
<evidence type="ECO:0000313" key="2">
    <source>
        <dbReference type="Proteomes" id="UP000188268"/>
    </source>
</evidence>
<sequence>MPLRPALTTGQPFKPNDLDKLNILSV</sequence>
<organism evidence="1 2">
    <name type="scientific">Corchorus capsularis</name>
    <name type="common">Jute</name>
    <dbReference type="NCBI Taxonomy" id="210143"/>
    <lineage>
        <taxon>Eukaryota</taxon>
        <taxon>Viridiplantae</taxon>
        <taxon>Streptophyta</taxon>
        <taxon>Embryophyta</taxon>
        <taxon>Tracheophyta</taxon>
        <taxon>Spermatophyta</taxon>
        <taxon>Magnoliopsida</taxon>
        <taxon>eudicotyledons</taxon>
        <taxon>Gunneridae</taxon>
        <taxon>Pentapetalae</taxon>
        <taxon>rosids</taxon>
        <taxon>malvids</taxon>
        <taxon>Malvales</taxon>
        <taxon>Malvaceae</taxon>
        <taxon>Grewioideae</taxon>
        <taxon>Apeibeae</taxon>
        <taxon>Corchorus</taxon>
    </lineage>
</organism>
<name>A0A1R3G1Y0_COCAP</name>
<gene>
    <name evidence="1" type="ORF">CCACVL1_29372</name>
</gene>
<dbReference type="AlphaFoldDB" id="A0A1R3G1Y0"/>
<evidence type="ECO:0000313" key="1">
    <source>
        <dbReference type="EMBL" id="OMO52075.1"/>
    </source>
</evidence>
<dbReference type="Gramene" id="OMO52075">
    <property type="protein sequence ID" value="OMO52075"/>
    <property type="gene ID" value="CCACVL1_29372"/>
</dbReference>